<dbReference type="GO" id="GO:0030131">
    <property type="term" value="C:clathrin adaptor complex"/>
    <property type="evidence" value="ECO:0007669"/>
    <property type="project" value="UniProtKB-UniRule"/>
</dbReference>
<evidence type="ECO:0000256" key="6">
    <source>
        <dbReference type="PIRNR" id="PIRNR005992"/>
    </source>
</evidence>
<protein>
    <submittedName>
        <fullName evidence="8">Similar to Saccharomyces cerevisiae YBR288C APM3 Mu3-like subunit of the clathrin associated protein complex (AP-3)</fullName>
    </submittedName>
</protein>
<dbReference type="InterPro" id="IPR018240">
    <property type="entry name" value="Clathrin_mu_CS"/>
</dbReference>
<dbReference type="PROSITE" id="PS00991">
    <property type="entry name" value="CLAT_ADAPTOR_M_2"/>
    <property type="match status" value="1"/>
</dbReference>
<keyword evidence="9" id="KW-1185">Reference proteome</keyword>
<dbReference type="GO" id="GO:0016192">
    <property type="term" value="P:vesicle-mediated transport"/>
    <property type="evidence" value="ECO:0007669"/>
    <property type="project" value="InterPro"/>
</dbReference>
<dbReference type="PROSITE" id="PS51072">
    <property type="entry name" value="MHD"/>
    <property type="match status" value="1"/>
</dbReference>
<dbReference type="Proteomes" id="UP000196158">
    <property type="component" value="Unassembled WGS sequence"/>
</dbReference>
<dbReference type="Gene3D" id="2.60.40.1170">
    <property type="entry name" value="Mu homology domain, subdomain B"/>
    <property type="match status" value="2"/>
</dbReference>
<proteinExistence type="inferred from homology"/>
<evidence type="ECO:0000256" key="4">
    <source>
        <dbReference type="ARBA" id="ARBA00023136"/>
    </source>
</evidence>
<dbReference type="PIRSF" id="PIRSF005992">
    <property type="entry name" value="Clathrin_mu"/>
    <property type="match status" value="1"/>
</dbReference>
<keyword evidence="5" id="KW-0968">Cytoplasmic vesicle</keyword>
<dbReference type="GO" id="GO:0030659">
    <property type="term" value="C:cytoplasmic vesicle membrane"/>
    <property type="evidence" value="ECO:0007669"/>
    <property type="project" value="UniProtKB-SubCell"/>
</dbReference>
<evidence type="ECO:0000256" key="1">
    <source>
        <dbReference type="ARBA" id="ARBA00004156"/>
    </source>
</evidence>
<dbReference type="InterPro" id="IPR050431">
    <property type="entry name" value="Adaptor_comp_med_subunit"/>
</dbReference>
<evidence type="ECO:0000256" key="2">
    <source>
        <dbReference type="ARBA" id="ARBA00022448"/>
    </source>
</evidence>
<reference evidence="8 9" key="1">
    <citation type="submission" date="2017-04" db="EMBL/GenBank/DDBJ databases">
        <authorList>
            <person name="Afonso C.L."/>
            <person name="Miller P.J."/>
            <person name="Scott M.A."/>
            <person name="Spackman E."/>
            <person name="Goraichik I."/>
            <person name="Dimitrov K.M."/>
            <person name="Suarez D.L."/>
            <person name="Swayne D.E."/>
        </authorList>
    </citation>
    <scope>NUCLEOTIDE SEQUENCE [LARGE SCALE GENOMIC DNA]</scope>
</reference>
<evidence type="ECO:0000256" key="3">
    <source>
        <dbReference type="ARBA" id="ARBA00022927"/>
    </source>
</evidence>
<dbReference type="AlphaFoldDB" id="A0A1X7QXJ3"/>
<evidence type="ECO:0000259" key="7">
    <source>
        <dbReference type="PROSITE" id="PS51072"/>
    </source>
</evidence>
<gene>
    <name evidence="8" type="ORF">KASA_0Q00946G</name>
</gene>
<keyword evidence="2 6" id="KW-0813">Transport</keyword>
<feature type="domain" description="MHD" evidence="7">
    <location>
        <begin position="245"/>
        <end position="545"/>
    </location>
</feature>
<organism evidence="8 9">
    <name type="scientific">Maudiozyma saulgeensis</name>
    <dbReference type="NCBI Taxonomy" id="1789683"/>
    <lineage>
        <taxon>Eukaryota</taxon>
        <taxon>Fungi</taxon>
        <taxon>Dikarya</taxon>
        <taxon>Ascomycota</taxon>
        <taxon>Saccharomycotina</taxon>
        <taxon>Saccharomycetes</taxon>
        <taxon>Saccharomycetales</taxon>
        <taxon>Saccharomycetaceae</taxon>
        <taxon>Maudiozyma</taxon>
    </lineage>
</organism>
<dbReference type="InterPro" id="IPR028565">
    <property type="entry name" value="MHD"/>
</dbReference>
<dbReference type="STRING" id="1789683.A0A1X7QXJ3"/>
<dbReference type="GO" id="GO:0006886">
    <property type="term" value="P:intracellular protein transport"/>
    <property type="evidence" value="ECO:0007669"/>
    <property type="project" value="UniProtKB-UniRule"/>
</dbReference>
<dbReference type="EMBL" id="FXLY01000002">
    <property type="protein sequence ID" value="SMN17746.1"/>
    <property type="molecule type" value="Genomic_DNA"/>
</dbReference>
<dbReference type="Pfam" id="PF00928">
    <property type="entry name" value="Adap_comp_sub"/>
    <property type="match status" value="1"/>
</dbReference>
<dbReference type="InterPro" id="IPR001392">
    <property type="entry name" value="Clathrin_mu"/>
</dbReference>
<keyword evidence="4" id="KW-0472">Membrane</keyword>
<dbReference type="SUPFAM" id="SSF49447">
    <property type="entry name" value="Second domain of Mu2 adaptin subunit (ap50) of ap2 adaptor"/>
    <property type="match status" value="1"/>
</dbReference>
<accession>A0A1X7QXJ3</accession>
<dbReference type="PANTHER" id="PTHR10529">
    <property type="entry name" value="AP COMPLEX SUBUNIT MU"/>
    <property type="match status" value="1"/>
</dbReference>
<comment type="subcellular location">
    <subcellularLocation>
        <location evidence="1">Cytoplasmic vesicle membrane</location>
    </subcellularLocation>
</comment>
<name>A0A1X7QXJ3_9SACH</name>
<dbReference type="OrthoDB" id="870at2759"/>
<sequence>MYISFYITDSKNGLIFQYLPSASAPTFSNLWVKIKSVTSDTDLALRNEIKIGKYLKVSKYHSDINNLNYWCLISDQKNKDGNMGTKISIIDPFVFLETIDNILMEYFDKDTLTVKKLTNNYDRLTMIFNYIIDDGEPHMAGNLYSNRIKDVIPLQNDLTKFIHSTAKNLGNVVSNSAVTNAAKTTSGTRGVQNGRMFSNSSTLGNEEIVPWRSTHLEHHTKEEIYLDFEETVQLVFQKRHRRDKRNGKTTTTLDRGYINNSLKTSRMQLVHGNIHGSIKGNSLLNGTPIVELNLNNNGCDLGIPRFNNCVNCEDYIIDNEDKNLLNTKVKFIPPDGKFSLMEYNIGLNSGQQDNSNLGLISIIFENNLGRNEDEFEITVNISGSSKVDKIKNLTIDLQFFETQSRERTQGPKDSQVKIKIIRNTHGRFSHDIDSVRGDWIFDVNTPTGTIAVLRGCVENSGNNLQADRNDNEDIDQEQEQEQEQTNDKHKMTLQTVNVKYEHEGQSVSGLKVNSIDVIKRSHSSLPSNIFKGVKYVSKMVDYEIREY</sequence>
<comment type="similarity">
    <text evidence="6">Belongs to the adaptor complexes medium subunit family.</text>
</comment>
<evidence type="ECO:0000313" key="9">
    <source>
        <dbReference type="Proteomes" id="UP000196158"/>
    </source>
</evidence>
<keyword evidence="3 6" id="KW-0653">Protein transport</keyword>
<evidence type="ECO:0000313" key="8">
    <source>
        <dbReference type="EMBL" id="SMN17746.1"/>
    </source>
</evidence>
<evidence type="ECO:0000256" key="5">
    <source>
        <dbReference type="ARBA" id="ARBA00023329"/>
    </source>
</evidence>
<dbReference type="InterPro" id="IPR036168">
    <property type="entry name" value="AP2_Mu_C_sf"/>
</dbReference>